<dbReference type="InterPro" id="IPR028889">
    <property type="entry name" value="USP"/>
</dbReference>
<proteinExistence type="evidence at transcript level"/>
<dbReference type="CDD" id="cd02257">
    <property type="entry name" value="Peptidase_C19"/>
    <property type="match status" value="1"/>
</dbReference>
<dbReference type="AlphaFoldDB" id="R4WSD5"/>
<dbReference type="InterPro" id="IPR038765">
    <property type="entry name" value="Papain-like_cys_pep_sf"/>
</dbReference>
<dbReference type="InterPro" id="IPR001394">
    <property type="entry name" value="Peptidase_C19_UCH"/>
</dbReference>
<feature type="chain" id="PRO_5004381541" description="USP domain-containing protein" evidence="1">
    <location>
        <begin position="22"/>
        <end position="126"/>
    </location>
</feature>
<evidence type="ECO:0000313" key="3">
    <source>
        <dbReference type="EMBL" id="BAN20827.1"/>
    </source>
</evidence>
<dbReference type="Gene3D" id="3.90.70.10">
    <property type="entry name" value="Cysteine proteinases"/>
    <property type="match status" value="1"/>
</dbReference>
<keyword evidence="1" id="KW-0732">Signal</keyword>
<name>R4WSD5_RIPPE</name>
<feature type="signal peptide" evidence="1">
    <location>
        <begin position="1"/>
        <end position="21"/>
    </location>
</feature>
<dbReference type="Pfam" id="PF00443">
    <property type="entry name" value="UCH"/>
    <property type="match status" value="1"/>
</dbReference>
<dbReference type="GO" id="GO:0016579">
    <property type="term" value="P:protein deubiquitination"/>
    <property type="evidence" value="ECO:0007669"/>
    <property type="project" value="InterPro"/>
</dbReference>
<reference evidence="3" key="1">
    <citation type="journal article" date="2013" name="PLoS ONE">
        <title>Gene expression in gut symbiotic organ of stinkbug affected by extracellular bacterial symbiont.</title>
        <authorList>
            <person name="Futahashi R."/>
            <person name="Tanaka K."/>
            <person name="Tanahashi M."/>
            <person name="Nikoh N."/>
            <person name="Kikuchi Y."/>
            <person name="Lee B.L."/>
            <person name="Fukatsu T."/>
        </authorList>
    </citation>
    <scope>NUCLEOTIDE SEQUENCE</scope>
    <source>
        <tissue evidence="3">Midgut</tissue>
    </source>
</reference>
<dbReference type="GO" id="GO:0004843">
    <property type="term" value="F:cysteine-type deubiquitinase activity"/>
    <property type="evidence" value="ECO:0007669"/>
    <property type="project" value="InterPro"/>
</dbReference>
<protein>
    <recommendedName>
        <fullName evidence="2">USP domain-containing protein</fullName>
    </recommendedName>
</protein>
<accession>R4WSD5</accession>
<sequence>MYTILCNFIFNLFVYFSVVYHDGKEASKGHYLADVFHVGCGGWVRYDDAVVRSVTEGSLLKPKPPRVPYLLYYRRADTIGHHSQLPRYYLVIFIYSNLTFRASSLINIRNSKYSCYHYSLSSFACA</sequence>
<evidence type="ECO:0000259" key="2">
    <source>
        <dbReference type="PROSITE" id="PS50235"/>
    </source>
</evidence>
<evidence type="ECO:0000256" key="1">
    <source>
        <dbReference type="SAM" id="SignalP"/>
    </source>
</evidence>
<dbReference type="PROSITE" id="PS50235">
    <property type="entry name" value="USP_3"/>
    <property type="match status" value="1"/>
</dbReference>
<organism evidence="3">
    <name type="scientific">Riptortus pedestris</name>
    <name type="common">Bean bug</name>
    <dbReference type="NCBI Taxonomy" id="329032"/>
    <lineage>
        <taxon>Eukaryota</taxon>
        <taxon>Metazoa</taxon>
        <taxon>Ecdysozoa</taxon>
        <taxon>Arthropoda</taxon>
        <taxon>Hexapoda</taxon>
        <taxon>Insecta</taxon>
        <taxon>Pterygota</taxon>
        <taxon>Neoptera</taxon>
        <taxon>Paraneoptera</taxon>
        <taxon>Hemiptera</taxon>
        <taxon>Heteroptera</taxon>
        <taxon>Panheteroptera</taxon>
        <taxon>Pentatomomorpha</taxon>
        <taxon>Coreoidea</taxon>
        <taxon>Alydidae</taxon>
        <taxon>Riptortus</taxon>
    </lineage>
</organism>
<dbReference type="EMBL" id="AK417612">
    <property type="protein sequence ID" value="BAN20827.1"/>
    <property type="molecule type" value="mRNA"/>
</dbReference>
<feature type="domain" description="USP" evidence="2">
    <location>
        <begin position="1"/>
        <end position="76"/>
    </location>
</feature>
<dbReference type="SUPFAM" id="SSF54001">
    <property type="entry name" value="Cysteine proteinases"/>
    <property type="match status" value="1"/>
</dbReference>